<dbReference type="InterPro" id="IPR019798">
    <property type="entry name" value="Ser_HO-MeTrfase_PLP_BS"/>
</dbReference>
<dbReference type="EC" id="2.1.2.1" evidence="10"/>
<keyword evidence="6 10" id="KW-0554">One-carbon metabolism</keyword>
<organism evidence="14 15">
    <name type="scientific">Linum tenue</name>
    <dbReference type="NCBI Taxonomy" id="586396"/>
    <lineage>
        <taxon>Eukaryota</taxon>
        <taxon>Viridiplantae</taxon>
        <taxon>Streptophyta</taxon>
        <taxon>Embryophyta</taxon>
        <taxon>Tracheophyta</taxon>
        <taxon>Spermatophyta</taxon>
        <taxon>Magnoliopsida</taxon>
        <taxon>eudicotyledons</taxon>
        <taxon>Gunneridae</taxon>
        <taxon>Pentapetalae</taxon>
        <taxon>rosids</taxon>
        <taxon>fabids</taxon>
        <taxon>Malpighiales</taxon>
        <taxon>Linaceae</taxon>
        <taxon>Linum</taxon>
    </lineage>
</organism>
<keyword evidence="11" id="KW-0175">Coiled coil</keyword>
<gene>
    <name evidence="14" type="ORF">LITE_LOCUS26133</name>
</gene>
<dbReference type="GO" id="GO:0030170">
    <property type="term" value="F:pyridoxal phosphate binding"/>
    <property type="evidence" value="ECO:0007669"/>
    <property type="project" value="InterPro"/>
</dbReference>
<comment type="pathway">
    <text evidence="3 10">One-carbon metabolism; tetrahydrofolate interconversion.</text>
</comment>
<accession>A0AAV0LYR8</accession>
<keyword evidence="8 10" id="KW-0663">Pyridoxal phosphate</keyword>
<evidence type="ECO:0000256" key="6">
    <source>
        <dbReference type="ARBA" id="ARBA00022563"/>
    </source>
</evidence>
<dbReference type="InterPro" id="IPR001085">
    <property type="entry name" value="Ser_HO-MeTrfase"/>
</dbReference>
<feature type="compositionally biased region" description="Low complexity" evidence="12">
    <location>
        <begin position="28"/>
        <end position="38"/>
    </location>
</feature>
<comment type="catalytic activity">
    <reaction evidence="1 10">
        <text>(6R)-5,10-methylene-5,6,7,8-tetrahydrofolate + glycine + H2O = (6S)-5,6,7,8-tetrahydrofolate + L-serine</text>
        <dbReference type="Rhea" id="RHEA:15481"/>
        <dbReference type="ChEBI" id="CHEBI:15377"/>
        <dbReference type="ChEBI" id="CHEBI:15636"/>
        <dbReference type="ChEBI" id="CHEBI:33384"/>
        <dbReference type="ChEBI" id="CHEBI:57305"/>
        <dbReference type="ChEBI" id="CHEBI:57453"/>
        <dbReference type="EC" id="2.1.2.1"/>
    </reaction>
</comment>
<protein>
    <recommendedName>
        <fullName evidence="10">Serine hydroxymethyltransferase</fullName>
        <ecNumber evidence="10">2.1.2.1</ecNumber>
    </recommendedName>
</protein>
<evidence type="ECO:0000256" key="3">
    <source>
        <dbReference type="ARBA" id="ARBA00004777"/>
    </source>
</evidence>
<evidence type="ECO:0000256" key="2">
    <source>
        <dbReference type="ARBA" id="ARBA00001933"/>
    </source>
</evidence>
<feature type="region of interest" description="Disordered" evidence="12">
    <location>
        <begin position="391"/>
        <end position="414"/>
    </location>
</feature>
<evidence type="ECO:0000256" key="11">
    <source>
        <dbReference type="SAM" id="Coils"/>
    </source>
</evidence>
<dbReference type="Gene3D" id="3.40.640.10">
    <property type="entry name" value="Type I PLP-dependent aspartate aminotransferase-like (Major domain)"/>
    <property type="match status" value="1"/>
</dbReference>
<feature type="region of interest" description="Disordered" evidence="12">
    <location>
        <begin position="81"/>
        <end position="102"/>
    </location>
</feature>
<comment type="cofactor">
    <cofactor evidence="2 10">
        <name>pyridoxal 5'-phosphate</name>
        <dbReference type="ChEBI" id="CHEBI:597326"/>
    </cofactor>
</comment>
<evidence type="ECO:0000256" key="7">
    <source>
        <dbReference type="ARBA" id="ARBA00022679"/>
    </source>
</evidence>
<feature type="compositionally biased region" description="Low complexity" evidence="12">
    <location>
        <begin position="1093"/>
        <end position="1103"/>
    </location>
</feature>
<keyword evidence="15" id="KW-1185">Reference proteome</keyword>
<feature type="region of interest" description="Disordered" evidence="12">
    <location>
        <begin position="25"/>
        <end position="60"/>
    </location>
</feature>
<dbReference type="InterPro" id="IPR015424">
    <property type="entry name" value="PyrdxlP-dep_Trfase"/>
</dbReference>
<dbReference type="NCBIfam" id="NF000586">
    <property type="entry name" value="PRK00011.1"/>
    <property type="match status" value="1"/>
</dbReference>
<dbReference type="GO" id="GO:0019264">
    <property type="term" value="P:glycine biosynthetic process from serine"/>
    <property type="evidence" value="ECO:0007669"/>
    <property type="project" value="InterPro"/>
</dbReference>
<dbReference type="InterPro" id="IPR039429">
    <property type="entry name" value="SHMT-like_dom"/>
</dbReference>
<feature type="coiled-coil region" evidence="11">
    <location>
        <begin position="249"/>
        <end position="276"/>
    </location>
</feature>
<comment type="function">
    <text evidence="9">Catalyzes the interconversion of serine and glycine.</text>
</comment>
<evidence type="ECO:0000256" key="5">
    <source>
        <dbReference type="ARBA" id="ARBA00010954"/>
    </source>
</evidence>
<dbReference type="Proteomes" id="UP001154282">
    <property type="component" value="Unassembled WGS sequence"/>
</dbReference>
<evidence type="ECO:0000256" key="1">
    <source>
        <dbReference type="ARBA" id="ARBA00001528"/>
    </source>
</evidence>
<comment type="similarity">
    <text evidence="5">Belongs to the TCP11 family.</text>
</comment>
<dbReference type="InterPro" id="IPR049943">
    <property type="entry name" value="Ser_HO-MeTrfase-like"/>
</dbReference>
<name>A0AAV0LYR8_9ROSI</name>
<dbReference type="PANTHER" id="PTHR11680:SF45">
    <property type="entry name" value="SERINE HYDROXYMETHYLTRANSFERASE"/>
    <property type="match status" value="1"/>
</dbReference>
<dbReference type="CDD" id="cd00378">
    <property type="entry name" value="SHMT"/>
    <property type="match status" value="1"/>
</dbReference>
<evidence type="ECO:0000256" key="8">
    <source>
        <dbReference type="ARBA" id="ARBA00022898"/>
    </source>
</evidence>
<dbReference type="Gene3D" id="3.90.1150.10">
    <property type="entry name" value="Aspartate Aminotransferase, domain 1"/>
    <property type="match status" value="1"/>
</dbReference>
<keyword evidence="7 10" id="KW-0808">Transferase</keyword>
<dbReference type="InterPro" id="IPR008862">
    <property type="entry name" value="Tcp11"/>
</dbReference>
<dbReference type="Pfam" id="PF00464">
    <property type="entry name" value="SHMT"/>
    <property type="match status" value="1"/>
</dbReference>
<evidence type="ECO:0000259" key="13">
    <source>
        <dbReference type="Pfam" id="PF00464"/>
    </source>
</evidence>
<dbReference type="HAMAP" id="MF_00051">
    <property type="entry name" value="SHMT"/>
    <property type="match status" value="1"/>
</dbReference>
<dbReference type="GO" id="GO:0005739">
    <property type="term" value="C:mitochondrion"/>
    <property type="evidence" value="ECO:0007669"/>
    <property type="project" value="TreeGrafter"/>
</dbReference>
<feature type="region of interest" description="Disordered" evidence="12">
    <location>
        <begin position="1093"/>
        <end position="1112"/>
    </location>
</feature>
<dbReference type="EMBL" id="CAMGYJ010000006">
    <property type="protein sequence ID" value="CAI0439401.1"/>
    <property type="molecule type" value="Genomic_DNA"/>
</dbReference>
<evidence type="ECO:0000256" key="4">
    <source>
        <dbReference type="ARBA" id="ARBA00006376"/>
    </source>
</evidence>
<sequence length="1775" mass="196174">MATGVESSPLSSGTVEKVAPSGIALDFPATDAPSSASPPRIPKRLRKRMMEAKTSPVSSVQEIEAKLRDAELRRQQFYEMLSTKARPKPRSPSRSSSQDEDLGQRLEAKLLAAEQKRLGILTNAQMRLAKLDELRQAVKAGVERRVERERQRLGTKVELRVQHAEENRMLLLKAYKQRHASVKERTSRSLMQRVAKESKYKERVRAAINQKRAAAEKKRLGLLEAEKKKACDRILQVQQVAKSVSYKREIERRRMMDQLEDRLQRAKRQRAEYLKQRCRQRSPMQMNLKRMEKQADVLSRKLARCWRKFLSSRRTTLELVKDYDALKINENSVKTMPFEQLASAIGSPATLRTVKALLDRLESRYKVCRAVAAASYSSTLDNIDHLLKRVTSPQRRSTPRSSMRSREAKSAGATRELTISPAKLSRYSVRVVLCAYMILGHPDAVLSSQGERETSLAKSAKDFIHEFELLIRIILEGPLQSSDDESDSISSKRCTFRSQLAVFDKAWCTFLNCFVVWKVKDAVSLEEDLVRAACQLELSMIQKCKMSPGGENKGLLSHDMKAIQKQVTNDQKLLRDKVRHLSGDAGIERMQSALDKMRSKYKENGTPIGSPIISVSSPGMPSFVAGAASTSDVRAELPSRVVRSLFKDESIDPFKQASSSATAIPPKSAISSAAGTSSSVGQVGGSVNKMITENEVIVNELLHEKGRGLVDKLDTAQKDEENLQAKVKEAMEKAFWDGVMNSVKEEGPDYDRVINLVKEVRDEIIEMAPESWRQTIMEAIDLDVLTQVLTSGNLDIEYLGKILEFALATLLKLSSPAHEDEMKVKYQNLLQELTEACQNRDDNAKSSPAVAMIRGLRFVLEQIQTLKSEISKARIKLMEPLLKGPAGLEYIRKAFANRHGSPLDACSSLPLTKQWLSSLISCSDQEWEEHNNSLSALASHGNPSQAFLPSSALRTGGSFQVKQSAAPDAGSSNEQSALVPEYSGDRIDLLVRLGLLKMVTEVSGITPETLPETFALNLSRLRGVQAEVQKLIVVTTSVLVCRQTLLMERGAASSADTENTVSNCSKQLLQLLDRGGDDAGIDEIVGILSSFFSQDSSPSGSESKNTQQLQSRKEVMGRMLGRSLQAGDPVFTKVSRAVYSAARGVVLAGSGFKGRKLAETALRPVGAAVLADRVVEAAQVLVTAAGVSVAVHGPCVSPASHRSQISDDSIFVREASSASSAASVHHLPLRLLESINENCHRGGLLHNQNGGAAVELNRDPGDEEDEREFRILGHSMCFKRRRPDSEVQCGPAKRPVAVSEADVQERRSSVKAWGNQPISEADPELFEIMGKEKERQFKGIELIASENFVCRAVMDALGSHLTNKYSEGMPGARYYGGNQYIDEIENLCCKRALDAFGLDSENWGVNVQPYSCTSANFAVYTGLLLPGDRIMGLDTPSGGNTSHGCYMPSGRKVSGASIFFESLSYKVNPQTGYIDFDKLEERALDFRPKILICGGSSYPREWDYARFRQIADKCGAVLLCDMAQISGLVATKECVNPFDYCDIVTSTTHKSLRGPRGGIIFYRKGAKPRKRGMLLSQGNESEQYDFEEKINFAVFPSLQGGPHNNHIAALAIALKQVATPEYKVYMQQVKRNSQALANALLRRRCRLVTGGTDNHLLLWDLRPLGLTGKTYEKVCEMCHMTVNKIAIFGDNGTITPGGVRIGTPAMTSRGCLESDFEMMADFLLRVAHIASTLQREHGKSPKAFLEALQSSKDLAEVRNQVEGFATQFALPGFDV</sequence>
<dbReference type="InterPro" id="IPR015421">
    <property type="entry name" value="PyrdxlP-dep_Trfase_major"/>
</dbReference>
<dbReference type="Pfam" id="PF05794">
    <property type="entry name" value="Tcp11"/>
    <property type="match status" value="1"/>
</dbReference>
<dbReference type="FunFam" id="3.40.640.10:FF:000097">
    <property type="entry name" value="Serine hydroxymethyltransferase"/>
    <property type="match status" value="1"/>
</dbReference>
<dbReference type="PROSITE" id="PS00096">
    <property type="entry name" value="SHMT"/>
    <property type="match status" value="1"/>
</dbReference>
<reference evidence="14" key="1">
    <citation type="submission" date="2022-08" db="EMBL/GenBank/DDBJ databases">
        <authorList>
            <person name="Gutierrez-Valencia J."/>
        </authorList>
    </citation>
    <scope>NUCLEOTIDE SEQUENCE</scope>
</reference>
<comment type="similarity">
    <text evidence="4 10">Belongs to the SHMT family.</text>
</comment>
<dbReference type="SUPFAM" id="SSF53383">
    <property type="entry name" value="PLP-dependent transferases"/>
    <property type="match status" value="1"/>
</dbReference>
<evidence type="ECO:0000313" key="14">
    <source>
        <dbReference type="EMBL" id="CAI0439401.1"/>
    </source>
</evidence>
<feature type="compositionally biased region" description="Low complexity" evidence="12">
    <location>
        <begin position="391"/>
        <end position="402"/>
    </location>
</feature>
<feature type="domain" description="Serine hydroxymethyltransferase-like" evidence="13">
    <location>
        <begin position="1319"/>
        <end position="1722"/>
    </location>
</feature>
<evidence type="ECO:0000313" key="15">
    <source>
        <dbReference type="Proteomes" id="UP001154282"/>
    </source>
</evidence>
<proteinExistence type="inferred from homology"/>
<evidence type="ECO:0000256" key="12">
    <source>
        <dbReference type="SAM" id="MobiDB-lite"/>
    </source>
</evidence>
<dbReference type="GO" id="GO:0004372">
    <property type="term" value="F:glycine hydroxymethyltransferase activity"/>
    <property type="evidence" value="ECO:0007669"/>
    <property type="project" value="UniProtKB-EC"/>
</dbReference>
<evidence type="ECO:0000256" key="10">
    <source>
        <dbReference type="RuleBase" id="RU000585"/>
    </source>
</evidence>
<comment type="function">
    <text evidence="10">Interconversion of serine and glycine.</text>
</comment>
<dbReference type="PANTHER" id="PTHR11680">
    <property type="entry name" value="SERINE HYDROXYMETHYLTRANSFERASE"/>
    <property type="match status" value="1"/>
</dbReference>
<dbReference type="InterPro" id="IPR015422">
    <property type="entry name" value="PyrdxlP-dep_Trfase_small"/>
</dbReference>
<evidence type="ECO:0000256" key="9">
    <source>
        <dbReference type="ARBA" id="ARBA00059150"/>
    </source>
</evidence>
<comment type="caution">
    <text evidence="14">The sequence shown here is derived from an EMBL/GenBank/DDBJ whole genome shotgun (WGS) entry which is preliminary data.</text>
</comment>
<dbReference type="GO" id="GO:0035999">
    <property type="term" value="P:tetrahydrofolate interconversion"/>
    <property type="evidence" value="ECO:0007669"/>
    <property type="project" value="InterPro"/>
</dbReference>